<keyword evidence="2" id="KW-1185">Reference proteome</keyword>
<evidence type="ECO:0000313" key="2">
    <source>
        <dbReference type="Proteomes" id="UP000680206"/>
    </source>
</evidence>
<protein>
    <submittedName>
        <fullName evidence="1">Uncharacterized protein</fullName>
    </submittedName>
</protein>
<dbReference type="RefSeq" id="WP_208238805.1">
    <property type="nucleotide sequence ID" value="NZ_JAGEPF010000005.1"/>
</dbReference>
<dbReference type="EMBL" id="JAGEPF010000005">
    <property type="protein sequence ID" value="MBO2457591.1"/>
    <property type="molecule type" value="Genomic_DNA"/>
</dbReference>
<dbReference type="Proteomes" id="UP000680206">
    <property type="component" value="Unassembled WGS sequence"/>
</dbReference>
<reference evidence="1 2" key="1">
    <citation type="submission" date="2021-03" db="EMBL/GenBank/DDBJ databases">
        <title>Actinomadura violae sp. nov., isolated from lichen in Thailand.</title>
        <authorList>
            <person name="Kanchanasin P."/>
            <person name="Saeng-In P."/>
            <person name="Phongsopitanun W."/>
            <person name="Yuki M."/>
            <person name="Kudo T."/>
            <person name="Ohkuma M."/>
            <person name="Tanasupawat S."/>
        </authorList>
    </citation>
    <scope>NUCLEOTIDE SEQUENCE [LARGE SCALE GENOMIC DNA]</scope>
    <source>
        <strain evidence="1 2">LCR2-06</strain>
    </source>
</reference>
<evidence type="ECO:0000313" key="1">
    <source>
        <dbReference type="EMBL" id="MBO2457591.1"/>
    </source>
</evidence>
<accession>A0ABS3RLH1</accession>
<name>A0ABS3RLH1_9ACTN</name>
<gene>
    <name evidence="1" type="ORF">J4709_08400</name>
</gene>
<sequence>MMPPFCSICGVSARDDGLPSSEFKLVRFALTPEEQAQQEELNRSGWVGHPPELMWFCLEHAPAAEALSHLHWREATEKLRPSRG</sequence>
<organism evidence="1 2">
    <name type="scientific">Actinomadura violacea</name>
    <dbReference type="NCBI Taxonomy" id="2819934"/>
    <lineage>
        <taxon>Bacteria</taxon>
        <taxon>Bacillati</taxon>
        <taxon>Actinomycetota</taxon>
        <taxon>Actinomycetes</taxon>
        <taxon>Streptosporangiales</taxon>
        <taxon>Thermomonosporaceae</taxon>
        <taxon>Actinomadura</taxon>
    </lineage>
</organism>
<comment type="caution">
    <text evidence="1">The sequence shown here is derived from an EMBL/GenBank/DDBJ whole genome shotgun (WGS) entry which is preliminary data.</text>
</comment>
<proteinExistence type="predicted"/>